<sequence>MTLRQPGYGGANSSECGDSGQMRRRPASIFDLRSSLMPRILGDEDTYPDYVTVGLQTVKKGGHRAVPPSPPTINGPSKPTLYKPPHMRIGPNPAHPHSTRRTQYPTTTEHTHPST</sequence>
<evidence type="ECO:0000313" key="3">
    <source>
        <dbReference type="Proteomes" id="UP001293254"/>
    </source>
</evidence>
<organism evidence="2 3">
    <name type="scientific">Sesamum alatum</name>
    <dbReference type="NCBI Taxonomy" id="300844"/>
    <lineage>
        <taxon>Eukaryota</taxon>
        <taxon>Viridiplantae</taxon>
        <taxon>Streptophyta</taxon>
        <taxon>Embryophyta</taxon>
        <taxon>Tracheophyta</taxon>
        <taxon>Spermatophyta</taxon>
        <taxon>Magnoliopsida</taxon>
        <taxon>eudicotyledons</taxon>
        <taxon>Gunneridae</taxon>
        <taxon>Pentapetalae</taxon>
        <taxon>asterids</taxon>
        <taxon>lamiids</taxon>
        <taxon>Lamiales</taxon>
        <taxon>Pedaliaceae</taxon>
        <taxon>Sesamum</taxon>
    </lineage>
</organism>
<evidence type="ECO:0000256" key="1">
    <source>
        <dbReference type="SAM" id="MobiDB-lite"/>
    </source>
</evidence>
<keyword evidence="3" id="KW-1185">Reference proteome</keyword>
<accession>A0AAE2C8W1</accession>
<dbReference type="AlphaFoldDB" id="A0AAE2C8W1"/>
<feature type="region of interest" description="Disordered" evidence="1">
    <location>
        <begin position="1"/>
        <end position="26"/>
    </location>
</feature>
<feature type="region of interest" description="Disordered" evidence="1">
    <location>
        <begin position="60"/>
        <end position="115"/>
    </location>
</feature>
<dbReference type="EMBL" id="JACGWO010000012">
    <property type="protein sequence ID" value="KAK4413389.1"/>
    <property type="molecule type" value="Genomic_DNA"/>
</dbReference>
<dbReference type="Proteomes" id="UP001293254">
    <property type="component" value="Unassembled WGS sequence"/>
</dbReference>
<comment type="caution">
    <text evidence="2">The sequence shown here is derived from an EMBL/GenBank/DDBJ whole genome shotgun (WGS) entry which is preliminary data.</text>
</comment>
<reference evidence="2" key="2">
    <citation type="journal article" date="2024" name="Plant">
        <title>Genomic evolution and insights into agronomic trait innovations of Sesamum species.</title>
        <authorList>
            <person name="Miao H."/>
            <person name="Wang L."/>
            <person name="Qu L."/>
            <person name="Liu H."/>
            <person name="Sun Y."/>
            <person name="Le M."/>
            <person name="Wang Q."/>
            <person name="Wei S."/>
            <person name="Zheng Y."/>
            <person name="Lin W."/>
            <person name="Duan Y."/>
            <person name="Cao H."/>
            <person name="Xiong S."/>
            <person name="Wang X."/>
            <person name="Wei L."/>
            <person name="Li C."/>
            <person name="Ma Q."/>
            <person name="Ju M."/>
            <person name="Zhao R."/>
            <person name="Li G."/>
            <person name="Mu C."/>
            <person name="Tian Q."/>
            <person name="Mei H."/>
            <person name="Zhang T."/>
            <person name="Gao T."/>
            <person name="Zhang H."/>
        </authorList>
    </citation>
    <scope>NUCLEOTIDE SEQUENCE</scope>
    <source>
        <strain evidence="2">3651</strain>
    </source>
</reference>
<name>A0AAE2C8W1_9LAMI</name>
<protein>
    <submittedName>
        <fullName evidence="2">Uncharacterized protein</fullName>
    </submittedName>
</protein>
<gene>
    <name evidence="2" type="ORF">Salat_2751500</name>
</gene>
<evidence type="ECO:0000313" key="2">
    <source>
        <dbReference type="EMBL" id="KAK4413389.1"/>
    </source>
</evidence>
<reference evidence="2" key="1">
    <citation type="submission" date="2020-06" db="EMBL/GenBank/DDBJ databases">
        <authorList>
            <person name="Li T."/>
            <person name="Hu X."/>
            <person name="Zhang T."/>
            <person name="Song X."/>
            <person name="Zhang H."/>
            <person name="Dai N."/>
            <person name="Sheng W."/>
            <person name="Hou X."/>
            <person name="Wei L."/>
        </authorList>
    </citation>
    <scope>NUCLEOTIDE SEQUENCE</scope>
    <source>
        <strain evidence="2">3651</strain>
        <tissue evidence="2">Leaf</tissue>
    </source>
</reference>
<proteinExistence type="predicted"/>